<comment type="caution">
    <text evidence="3">The sequence shown here is derived from an EMBL/GenBank/DDBJ whole genome shotgun (WGS) entry which is preliminary data.</text>
</comment>
<reference evidence="3 4" key="1">
    <citation type="submission" date="2020-10" db="EMBL/GenBank/DDBJ databases">
        <title>Ca. Dormibacterota MAGs.</title>
        <authorList>
            <person name="Montgomery K."/>
        </authorList>
    </citation>
    <scope>NUCLEOTIDE SEQUENCE [LARGE SCALE GENOMIC DNA]</scope>
    <source>
        <strain evidence="3">SC8812_S17_18</strain>
    </source>
</reference>
<dbReference type="Proteomes" id="UP000606991">
    <property type="component" value="Unassembled WGS sequence"/>
</dbReference>
<sequence length="233" mass="24040">MVSTPDPPGYGGEIAGPEGGGDYEVGEPIREGWGGTISDGRYRRSGLRVTVENVRHDLAATQGFIQRLGDIGREAAVVRDPHLLAVYDLVDDGGTFRLIAEWCDGAALAAVLRRGSIAPERAIAAVHDILGGLAALHAGGLFHGQVGPETVVINGDGQARLAELALCAAAAAPGFGPQTDVRDAARLGLHLLRKAGSRFDAVRRPLDAAATGAGAVDASRLRDELDAVATTLG</sequence>
<organism evidence="3 4">
    <name type="scientific">Candidatus Aeolococcus gillhamiae</name>
    <dbReference type="NCBI Taxonomy" id="3127015"/>
    <lineage>
        <taxon>Bacteria</taxon>
        <taxon>Bacillati</taxon>
        <taxon>Candidatus Dormiibacterota</taxon>
        <taxon>Candidatus Dormibacteria</taxon>
        <taxon>Candidatus Aeolococcales</taxon>
        <taxon>Candidatus Aeolococcaceae</taxon>
        <taxon>Candidatus Aeolococcus</taxon>
    </lineage>
</organism>
<dbReference type="PROSITE" id="PS50011">
    <property type="entry name" value="PROTEIN_KINASE_DOM"/>
    <property type="match status" value="1"/>
</dbReference>
<evidence type="ECO:0000313" key="4">
    <source>
        <dbReference type="Proteomes" id="UP000606991"/>
    </source>
</evidence>
<name>A0A934N3I9_9BACT</name>
<proteinExistence type="predicted"/>
<dbReference type="Gene3D" id="1.10.510.10">
    <property type="entry name" value="Transferase(Phosphotransferase) domain 1"/>
    <property type="match status" value="1"/>
</dbReference>
<evidence type="ECO:0000313" key="3">
    <source>
        <dbReference type="EMBL" id="MBJ7594696.1"/>
    </source>
</evidence>
<feature type="non-terminal residue" evidence="3">
    <location>
        <position position="233"/>
    </location>
</feature>
<evidence type="ECO:0000256" key="1">
    <source>
        <dbReference type="SAM" id="MobiDB-lite"/>
    </source>
</evidence>
<evidence type="ECO:0000259" key="2">
    <source>
        <dbReference type="PROSITE" id="PS50011"/>
    </source>
</evidence>
<dbReference type="InterPro" id="IPR000719">
    <property type="entry name" value="Prot_kinase_dom"/>
</dbReference>
<dbReference type="GO" id="GO:0005524">
    <property type="term" value="F:ATP binding"/>
    <property type="evidence" value="ECO:0007669"/>
    <property type="project" value="InterPro"/>
</dbReference>
<dbReference type="Pfam" id="PF00069">
    <property type="entry name" value="Pkinase"/>
    <property type="match status" value="1"/>
</dbReference>
<feature type="domain" description="Protein kinase" evidence="2">
    <location>
        <begin position="23"/>
        <end position="233"/>
    </location>
</feature>
<gene>
    <name evidence="3" type="ORF">JF886_07515</name>
</gene>
<dbReference type="EMBL" id="JAEKNS010000078">
    <property type="protein sequence ID" value="MBJ7594696.1"/>
    <property type="molecule type" value="Genomic_DNA"/>
</dbReference>
<dbReference type="Gene3D" id="3.30.200.20">
    <property type="entry name" value="Phosphorylase Kinase, domain 1"/>
    <property type="match status" value="1"/>
</dbReference>
<dbReference type="SUPFAM" id="SSF56112">
    <property type="entry name" value="Protein kinase-like (PK-like)"/>
    <property type="match status" value="1"/>
</dbReference>
<accession>A0A934N3I9</accession>
<dbReference type="GO" id="GO:0004672">
    <property type="term" value="F:protein kinase activity"/>
    <property type="evidence" value="ECO:0007669"/>
    <property type="project" value="InterPro"/>
</dbReference>
<feature type="region of interest" description="Disordered" evidence="1">
    <location>
        <begin position="1"/>
        <end position="28"/>
    </location>
</feature>
<protein>
    <recommendedName>
        <fullName evidence="2">Protein kinase domain-containing protein</fullName>
    </recommendedName>
</protein>
<dbReference type="InterPro" id="IPR011009">
    <property type="entry name" value="Kinase-like_dom_sf"/>
</dbReference>
<dbReference type="AlphaFoldDB" id="A0A934N3I9"/>
<feature type="compositionally biased region" description="Gly residues" evidence="1">
    <location>
        <begin position="9"/>
        <end position="23"/>
    </location>
</feature>